<feature type="domain" description="Calx-beta" evidence="5">
    <location>
        <begin position="515"/>
        <end position="612"/>
    </location>
</feature>
<dbReference type="InterPro" id="IPR047777">
    <property type="entry name" value="LapA-like_RM"/>
</dbReference>
<organism evidence="6 7">
    <name type="scientific">Undibacterium fentianense</name>
    <dbReference type="NCBI Taxonomy" id="2828728"/>
    <lineage>
        <taxon>Bacteria</taxon>
        <taxon>Pseudomonadati</taxon>
        <taxon>Pseudomonadota</taxon>
        <taxon>Betaproteobacteria</taxon>
        <taxon>Burkholderiales</taxon>
        <taxon>Oxalobacteraceae</taxon>
        <taxon>Undibacterium</taxon>
    </lineage>
</organism>
<evidence type="ECO:0000256" key="4">
    <source>
        <dbReference type="ARBA" id="ARBA00023065"/>
    </source>
</evidence>
<dbReference type="SMART" id="SM00237">
    <property type="entry name" value="Calx_beta"/>
    <property type="match status" value="3"/>
</dbReference>
<dbReference type="Pfam" id="PF03160">
    <property type="entry name" value="Calx-beta"/>
    <property type="match status" value="5"/>
</dbReference>
<dbReference type="PANTHER" id="PTHR11878:SF65">
    <property type="entry name" value="NA_CA-EXCHANGE PROTEIN, ISOFORM G"/>
    <property type="match status" value="1"/>
</dbReference>
<accession>A0A941IE72</accession>
<dbReference type="GO" id="GO:0016020">
    <property type="term" value="C:membrane"/>
    <property type="evidence" value="ECO:0007669"/>
    <property type="project" value="InterPro"/>
</dbReference>
<proteinExistence type="predicted"/>
<dbReference type="InterPro" id="IPR051171">
    <property type="entry name" value="CaCA"/>
</dbReference>
<dbReference type="SUPFAM" id="SSF141072">
    <property type="entry name" value="CalX-like"/>
    <property type="match status" value="9"/>
</dbReference>
<feature type="non-terminal residue" evidence="6">
    <location>
        <position position="1192"/>
    </location>
</feature>
<keyword evidence="3" id="KW-0106">Calcium</keyword>
<sequence length="1192" mass="117398">MANSTNIIGKVVAIQGQAIVKSPDGAQRQLKVGDVVTEKDVIVTASGAQVELAFDSGHSYVVRQNETVTLDASVFAPSQTEIANAALLPADASPQNVTNAVIGENSLDKLLEETAAGLGGGDAGDGNSFVRVDRIAENVTPTTLVGDVQTTPAAPPADTAAAPATQSVEVASVSGSSITEGGVNQFEVRLSGASSEAINLNLSLISGTATVGVDTTTQLVSVDGGVSFTPLNGSVIVPAGVTSVLVRVATANDGVTEGNETYSLAASTASNTNVILGQSTIVDPVTPTISLSGPGVVNESIGTVTYTVTLSAASTAAVNVNYTTVNGTAFAGSDYAAGFGTLTFAPGETSKTITVAITNDTVYEGTETLQVVLSTPNNAVLGTASATTTAINDDGTGLGGIDNDIPSVISVSSPSVAEGGNLVFTVSLSNASASTTQVSVSAASGTAILGVDTGAQEVSLDGGATWSSLTDTVGVPAGSTSFLVRVATILDGIAEGSETISLSASTNQNTAPASGIGTILDGTVPSISISGPSDVDESIGTVTYTISLSTASSAAVSVNYGTLNGTALAGSDYTSVAGSVTFAPGETSKTITVAITNDTIFEGAENYQVVLSNPTNAAIGNGVANTVIHDEIGTGNDIPRVISVSSPSVTEGGNLVFTVGLSNTSTTSTSVSVAAASGSATLGIDTEGQEYSTDGGVSWNPLTGSVTVPAGASSFQVRIGTVIDGILEGNETLTLAAATEQNTAPVVGTGTIIDGAIPTVSIAGPADVNEAIGTVTYTITLSSVSTAPVSVNYATANGTAIAGSDYAAALGTVTFAPGETSKTVTVAITNDTVFEGAENFRVVLSNPTNAALGASNVVTTIHDDGTGDGGNNSDFPTVVSVSSPSVAEGGNLVFSVGLSNASNFATTVNVNAASGSAIIGVDTGAQQYSTDGGASWNTLGSNVQVPAGATSFLVRILAIQDGIVEPNETITLSAATSQNSAAIVGTGTITEATQPTVIVVEPGEPGVGDNNVVEGNDLTYSVTLSGITTVSSTYAYSLGGGTATATSDYNTTPTFSNGVSLVGSNLIVPAGVSSFTVTVATIDDTIVDSASPESLPLVIGGVTGAGGIIDNDQPSISTVEPGAPGVGDNNVVEGNSLSYTVTLTGSTTIASTYAYSLGGGSATATSDYNTTPTFSNGVSLVGSNLIVPAGVS</sequence>
<dbReference type="AlphaFoldDB" id="A0A941IE72"/>
<keyword evidence="4" id="KW-0406">Ion transport</keyword>
<dbReference type="Proteomes" id="UP000678545">
    <property type="component" value="Unassembled WGS sequence"/>
</dbReference>
<comment type="caution">
    <text evidence="6">The sequence shown here is derived from an EMBL/GenBank/DDBJ whole genome shotgun (WGS) entry which is preliminary data.</text>
</comment>
<evidence type="ECO:0000256" key="1">
    <source>
        <dbReference type="ARBA" id="ARBA00022729"/>
    </source>
</evidence>
<dbReference type="InterPro" id="IPR038081">
    <property type="entry name" value="CalX-like_sf"/>
</dbReference>
<keyword evidence="4" id="KW-0813">Transport</keyword>
<dbReference type="PANTHER" id="PTHR11878">
    <property type="entry name" value="SODIUM/CALCIUM EXCHANGER"/>
    <property type="match status" value="1"/>
</dbReference>
<dbReference type="EMBL" id="JAGSPJ010000002">
    <property type="protein sequence ID" value="MBR7799336.1"/>
    <property type="molecule type" value="Genomic_DNA"/>
</dbReference>
<feature type="domain" description="Calx-beta" evidence="5">
    <location>
        <begin position="748"/>
        <end position="845"/>
    </location>
</feature>
<feature type="domain" description="Calx-beta" evidence="5">
    <location>
        <begin position="277"/>
        <end position="374"/>
    </location>
</feature>
<dbReference type="GO" id="GO:0030001">
    <property type="term" value="P:metal ion transport"/>
    <property type="evidence" value="ECO:0007669"/>
    <property type="project" value="TreeGrafter"/>
</dbReference>
<evidence type="ECO:0000256" key="2">
    <source>
        <dbReference type="ARBA" id="ARBA00022737"/>
    </source>
</evidence>
<reference evidence="6" key="1">
    <citation type="submission" date="2021-04" db="EMBL/GenBank/DDBJ databases">
        <title>novel species isolated from subtropical streams in China.</title>
        <authorList>
            <person name="Lu H."/>
        </authorList>
    </citation>
    <scope>NUCLEOTIDE SEQUENCE</scope>
    <source>
        <strain evidence="6">FT137W</strain>
    </source>
</reference>
<protein>
    <submittedName>
        <fullName evidence="6">Retention module-containing protein</fullName>
    </submittedName>
</protein>
<dbReference type="RefSeq" id="WP_212674507.1">
    <property type="nucleotide sequence ID" value="NZ_JAGSPJ010000002.1"/>
</dbReference>
<name>A0A941IE72_9BURK</name>
<evidence type="ECO:0000313" key="7">
    <source>
        <dbReference type="Proteomes" id="UP000678545"/>
    </source>
</evidence>
<keyword evidence="7" id="KW-1185">Reference proteome</keyword>
<dbReference type="GO" id="GO:0007154">
    <property type="term" value="P:cell communication"/>
    <property type="evidence" value="ECO:0007669"/>
    <property type="project" value="InterPro"/>
</dbReference>
<keyword evidence="1" id="KW-0732">Signal</keyword>
<gene>
    <name evidence="6" type="ORF">KDM90_04925</name>
</gene>
<dbReference type="NCBIfam" id="NF033682">
    <property type="entry name" value="retention_LapA"/>
    <property type="match status" value="1"/>
</dbReference>
<evidence type="ECO:0000313" key="6">
    <source>
        <dbReference type="EMBL" id="MBR7799336.1"/>
    </source>
</evidence>
<keyword evidence="2" id="KW-0677">Repeat</keyword>
<evidence type="ECO:0000259" key="5">
    <source>
        <dbReference type="SMART" id="SM00237"/>
    </source>
</evidence>
<dbReference type="InterPro" id="IPR003644">
    <property type="entry name" value="Calx_beta"/>
</dbReference>
<evidence type="ECO:0000256" key="3">
    <source>
        <dbReference type="ARBA" id="ARBA00022837"/>
    </source>
</evidence>
<dbReference type="Gene3D" id="2.60.40.2030">
    <property type="match status" value="8"/>
</dbReference>